<gene>
    <name evidence="2" type="ORF">I7X13_13130</name>
</gene>
<evidence type="ECO:0000313" key="3">
    <source>
        <dbReference type="Proteomes" id="UP000625631"/>
    </source>
</evidence>
<comment type="caution">
    <text evidence="2">The sequence shown here is derived from an EMBL/GenBank/DDBJ whole genome shotgun (WGS) entry which is preliminary data.</text>
</comment>
<name>A0ABS0Q964_9BACT</name>
<keyword evidence="3" id="KW-1185">Reference proteome</keyword>
<protein>
    <submittedName>
        <fullName evidence="2">Uncharacterized protein</fullName>
    </submittedName>
</protein>
<dbReference type="EMBL" id="JAEDAE010000005">
    <property type="protein sequence ID" value="MBH8559002.1"/>
    <property type="molecule type" value="Genomic_DNA"/>
</dbReference>
<dbReference type="RefSeq" id="WP_198075853.1">
    <property type="nucleotide sequence ID" value="NZ_JAEDAE010000005.1"/>
</dbReference>
<sequence length="98" mass="10679">MPLPLLCCLLGLGSTIIIAVIGGLLSRSIRQMDEKLDTNCDAVAAIKADMKGYELLAQHLTEKNNKLEQKVDTLSKSHAEIDKFIAVQVALHKITPPL</sequence>
<accession>A0ABS0Q964</accession>
<feature type="coiled-coil region" evidence="1">
    <location>
        <begin position="50"/>
        <end position="77"/>
    </location>
</feature>
<evidence type="ECO:0000256" key="1">
    <source>
        <dbReference type="SAM" id="Coils"/>
    </source>
</evidence>
<reference evidence="2 3" key="1">
    <citation type="submission" date="2020-12" db="EMBL/GenBank/DDBJ databases">
        <title>Hymenobacter sp.</title>
        <authorList>
            <person name="Kim M.K."/>
        </authorList>
    </citation>
    <scope>NUCLEOTIDE SEQUENCE [LARGE SCALE GENOMIC DNA]</scope>
    <source>
        <strain evidence="2 3">BT442</strain>
    </source>
</reference>
<keyword evidence="1" id="KW-0175">Coiled coil</keyword>
<organism evidence="2 3">
    <name type="scientific">Hymenobacter negativus</name>
    <dbReference type="NCBI Taxonomy" id="2795026"/>
    <lineage>
        <taxon>Bacteria</taxon>
        <taxon>Pseudomonadati</taxon>
        <taxon>Bacteroidota</taxon>
        <taxon>Cytophagia</taxon>
        <taxon>Cytophagales</taxon>
        <taxon>Hymenobacteraceae</taxon>
        <taxon>Hymenobacter</taxon>
    </lineage>
</organism>
<proteinExistence type="predicted"/>
<dbReference type="Proteomes" id="UP000625631">
    <property type="component" value="Unassembled WGS sequence"/>
</dbReference>
<evidence type="ECO:0000313" key="2">
    <source>
        <dbReference type="EMBL" id="MBH8559002.1"/>
    </source>
</evidence>